<accession>A0ABS7NZK9</accession>
<dbReference type="Proteomes" id="UP001520140">
    <property type="component" value="Unassembled WGS sequence"/>
</dbReference>
<evidence type="ECO:0000313" key="3">
    <source>
        <dbReference type="Proteomes" id="UP001520140"/>
    </source>
</evidence>
<dbReference type="EMBL" id="JABUKG010000036">
    <property type="protein sequence ID" value="MBY6323003.1"/>
    <property type="molecule type" value="Genomic_DNA"/>
</dbReference>
<organism evidence="2 3">
    <name type="scientific">Rhodococcoides kroppenstedtii</name>
    <dbReference type="NCBI Taxonomy" id="293050"/>
    <lineage>
        <taxon>Bacteria</taxon>
        <taxon>Bacillati</taxon>
        <taxon>Actinomycetota</taxon>
        <taxon>Actinomycetes</taxon>
        <taxon>Mycobacteriales</taxon>
        <taxon>Nocardiaceae</taxon>
        <taxon>Rhodococcoides</taxon>
    </lineage>
</organism>
<comment type="caution">
    <text evidence="2">The sequence shown here is derived from an EMBL/GenBank/DDBJ whole genome shotgun (WGS) entry which is preliminary data.</text>
</comment>
<feature type="chain" id="PRO_5046938115" description="Secreted protein" evidence="1">
    <location>
        <begin position="21"/>
        <end position="168"/>
    </location>
</feature>
<proteinExistence type="predicted"/>
<keyword evidence="1" id="KW-0732">Signal</keyword>
<gene>
    <name evidence="2" type="ORF">HQ605_19505</name>
</gene>
<sequence length="168" mass="17638">MSSGLAAAITLTMFAVPATAQPSEGSAATPGAVEDQPVDQDRVEQIDAEKLVLFNDRLAAVGNEQIPAGTVALEYRTDGSVVGYFADGTTYERSAAALENNPMLRAGIVDEIKRVVAACLGVSLTATGFWASIEAELTSWDRAAKFLVRRLGVLGAVSCAGGIIWEYI</sequence>
<evidence type="ECO:0000313" key="2">
    <source>
        <dbReference type="EMBL" id="MBY6323003.1"/>
    </source>
</evidence>
<protein>
    <recommendedName>
        <fullName evidence="4">Secreted protein</fullName>
    </recommendedName>
</protein>
<evidence type="ECO:0000256" key="1">
    <source>
        <dbReference type="SAM" id="SignalP"/>
    </source>
</evidence>
<evidence type="ECO:0008006" key="4">
    <source>
        <dbReference type="Google" id="ProtNLM"/>
    </source>
</evidence>
<feature type="signal peptide" evidence="1">
    <location>
        <begin position="1"/>
        <end position="20"/>
    </location>
</feature>
<name>A0ABS7NZK9_9NOCA</name>
<reference evidence="2 3" key="1">
    <citation type="submission" date="2020-06" db="EMBL/GenBank/DDBJ databases">
        <title>Taxonomy, biology and ecology of Rhodococcus bacteria occurring in California pistachio and other woody hosts as revealed by genome sequence analyses.</title>
        <authorList>
            <person name="Gai Y."/>
            <person name="Riely B."/>
        </authorList>
    </citation>
    <scope>NUCLEOTIDE SEQUENCE [LARGE SCALE GENOMIC DNA]</scope>
    <source>
        <strain evidence="2 3">BP-284</strain>
    </source>
</reference>
<keyword evidence="3" id="KW-1185">Reference proteome</keyword>